<dbReference type="Proteomes" id="UP000247973">
    <property type="component" value="Unassembled WGS sequence"/>
</dbReference>
<organism evidence="2 3">
    <name type="scientific">Dysgonomonas alginatilytica</name>
    <dbReference type="NCBI Taxonomy" id="1605892"/>
    <lineage>
        <taxon>Bacteria</taxon>
        <taxon>Pseudomonadati</taxon>
        <taxon>Bacteroidota</taxon>
        <taxon>Bacteroidia</taxon>
        <taxon>Bacteroidales</taxon>
        <taxon>Dysgonomonadaceae</taxon>
        <taxon>Dysgonomonas</taxon>
    </lineage>
</organism>
<feature type="transmembrane region" description="Helical" evidence="1">
    <location>
        <begin position="30"/>
        <end position="47"/>
    </location>
</feature>
<proteinExistence type="predicted"/>
<keyword evidence="1" id="KW-0812">Transmembrane</keyword>
<evidence type="ECO:0000313" key="3">
    <source>
        <dbReference type="Proteomes" id="UP000247973"/>
    </source>
</evidence>
<protein>
    <submittedName>
        <fullName evidence="2">Uncharacterized protein</fullName>
    </submittedName>
</protein>
<keyword evidence="1" id="KW-1133">Transmembrane helix</keyword>
<evidence type="ECO:0000313" key="2">
    <source>
        <dbReference type="EMBL" id="PXV58826.1"/>
    </source>
</evidence>
<sequence>MNTFILWGFATFIIINRIQRAAATRFYAPPLFFLFPLMLCRAGVALNKNLSA</sequence>
<dbReference type="EMBL" id="QICL01000043">
    <property type="protein sequence ID" value="PXV58826.1"/>
    <property type="molecule type" value="Genomic_DNA"/>
</dbReference>
<keyword evidence="3" id="KW-1185">Reference proteome</keyword>
<keyword evidence="1" id="KW-0472">Membrane</keyword>
<dbReference type="AlphaFoldDB" id="A0A2V3PKE6"/>
<comment type="caution">
    <text evidence="2">The sequence shown here is derived from an EMBL/GenBank/DDBJ whole genome shotgun (WGS) entry which is preliminary data.</text>
</comment>
<reference evidence="2 3" key="1">
    <citation type="submission" date="2018-03" db="EMBL/GenBank/DDBJ databases">
        <title>Genomic Encyclopedia of Archaeal and Bacterial Type Strains, Phase II (KMG-II): from individual species to whole genera.</title>
        <authorList>
            <person name="Goeker M."/>
        </authorList>
    </citation>
    <scope>NUCLEOTIDE SEQUENCE [LARGE SCALE GENOMIC DNA]</scope>
    <source>
        <strain evidence="2 3">DSM 100214</strain>
    </source>
</reference>
<accession>A0A2V3PKE6</accession>
<gene>
    <name evidence="2" type="ORF">CLV62_1436</name>
</gene>
<name>A0A2V3PKE6_9BACT</name>
<evidence type="ECO:0000256" key="1">
    <source>
        <dbReference type="SAM" id="Phobius"/>
    </source>
</evidence>